<evidence type="ECO:0000313" key="2">
    <source>
        <dbReference type="Proteomes" id="UP000295701"/>
    </source>
</evidence>
<sequence>MAVFDNRHSRWVRRLKIALPLAALVILSLLFLVADRRGSSTRLPYTQVEIDRIAAENRVGNPSYAAMTGDGDSIVIFADTVRRDGEAGMVADDLSGALAAANGDRFGLSAATGRLEEGTETMHLTGDVRLSAPTGYRVRSDALDLDIATGTLVSPGAVAATGPPGTLDAGGLRLERVGDDHLLTFTGGVKLVYDPTATGTD</sequence>
<keyword evidence="2" id="KW-1185">Reference proteome</keyword>
<dbReference type="Pfam" id="PF06835">
    <property type="entry name" value="LptC"/>
    <property type="match status" value="1"/>
</dbReference>
<protein>
    <recommendedName>
        <fullName evidence="3">Lipopolysaccharide export system protein LptC</fullName>
    </recommendedName>
</protein>
<dbReference type="AlphaFoldDB" id="A0A4R6A653"/>
<proteinExistence type="predicted"/>
<dbReference type="Gene3D" id="2.60.450.10">
    <property type="entry name" value="Lipopolysaccharide (LPS) transport protein A like domain"/>
    <property type="match status" value="1"/>
</dbReference>
<dbReference type="EMBL" id="SNAA01000013">
    <property type="protein sequence ID" value="TDL78194.1"/>
    <property type="molecule type" value="Genomic_DNA"/>
</dbReference>
<reference evidence="1 2" key="1">
    <citation type="submission" date="2019-03" db="EMBL/GenBank/DDBJ databases">
        <title>Primorskyibacter sp. SS33 isolated from sediments.</title>
        <authorList>
            <person name="Xunke S."/>
        </authorList>
    </citation>
    <scope>NUCLEOTIDE SEQUENCE [LARGE SCALE GENOMIC DNA]</scope>
    <source>
        <strain evidence="1 2">SS33</strain>
    </source>
</reference>
<comment type="caution">
    <text evidence="1">The sequence shown here is derived from an EMBL/GenBank/DDBJ whole genome shotgun (WGS) entry which is preliminary data.</text>
</comment>
<evidence type="ECO:0000313" key="1">
    <source>
        <dbReference type="EMBL" id="TDL78194.1"/>
    </source>
</evidence>
<name>A0A4R6A653_9RHOB</name>
<dbReference type="OrthoDB" id="7871110at2"/>
<accession>A0A4R6A653</accession>
<gene>
    <name evidence="1" type="ORF">E2L08_11920</name>
</gene>
<organism evidence="1 2">
    <name type="scientific">Palleronia sediminis</name>
    <dbReference type="NCBI Taxonomy" id="2547833"/>
    <lineage>
        <taxon>Bacteria</taxon>
        <taxon>Pseudomonadati</taxon>
        <taxon>Pseudomonadota</taxon>
        <taxon>Alphaproteobacteria</taxon>
        <taxon>Rhodobacterales</taxon>
        <taxon>Roseobacteraceae</taxon>
        <taxon>Palleronia</taxon>
    </lineage>
</organism>
<evidence type="ECO:0008006" key="3">
    <source>
        <dbReference type="Google" id="ProtNLM"/>
    </source>
</evidence>
<dbReference type="RefSeq" id="WP_133397318.1">
    <property type="nucleotide sequence ID" value="NZ_SNAA01000013.1"/>
</dbReference>
<dbReference type="Proteomes" id="UP000295701">
    <property type="component" value="Unassembled WGS sequence"/>
</dbReference>
<dbReference type="InterPro" id="IPR010664">
    <property type="entry name" value="LipoPS_assembly_LptC-rel"/>
</dbReference>